<sequence>PALGAGQLLFDLRQAQQQRPFDGKAGVQAVVIGLRATQGLLGVVADFAVEAVVGHQAGMRAPVGALAFDVEVLARVAALQPAFGPGPGRSEDDDLVEPRRHPLGGLHIVQRHAILVMSKRSVQTDQHCKLQQLCSEGPKSGPVCIQQDESRNSTFKPWGRIASWRGNFA</sequence>
<feature type="non-terminal residue" evidence="1">
    <location>
        <position position="169"/>
    </location>
</feature>
<accession>A0A164I6V2</accession>
<gene>
    <name evidence="1" type="ORF">APZ42_002563</name>
</gene>
<reference evidence="1 2" key="1">
    <citation type="submission" date="2016-03" db="EMBL/GenBank/DDBJ databases">
        <title>EvidentialGene: Evidence-directed Construction of Genes on Genomes.</title>
        <authorList>
            <person name="Gilbert D.G."/>
            <person name="Choi J.-H."/>
            <person name="Mockaitis K."/>
            <person name="Colbourne J."/>
            <person name="Pfrender M."/>
        </authorList>
    </citation>
    <scope>NUCLEOTIDE SEQUENCE [LARGE SCALE GENOMIC DNA]</scope>
    <source>
        <strain evidence="1 2">Xinb3</strain>
        <tissue evidence="1">Complete organism</tissue>
    </source>
</reference>
<dbReference type="AlphaFoldDB" id="A0A164I6V2"/>
<evidence type="ECO:0000313" key="2">
    <source>
        <dbReference type="Proteomes" id="UP000076858"/>
    </source>
</evidence>
<proteinExistence type="predicted"/>
<dbReference type="Proteomes" id="UP000076858">
    <property type="component" value="Unassembled WGS sequence"/>
</dbReference>
<organism evidence="1 2">
    <name type="scientific">Daphnia magna</name>
    <dbReference type="NCBI Taxonomy" id="35525"/>
    <lineage>
        <taxon>Eukaryota</taxon>
        <taxon>Metazoa</taxon>
        <taxon>Ecdysozoa</taxon>
        <taxon>Arthropoda</taxon>
        <taxon>Crustacea</taxon>
        <taxon>Branchiopoda</taxon>
        <taxon>Diplostraca</taxon>
        <taxon>Cladocera</taxon>
        <taxon>Anomopoda</taxon>
        <taxon>Daphniidae</taxon>
        <taxon>Daphnia</taxon>
    </lineage>
</organism>
<evidence type="ECO:0000313" key="1">
    <source>
        <dbReference type="EMBL" id="KZS00943.1"/>
    </source>
</evidence>
<comment type="caution">
    <text evidence="1">The sequence shown here is derived from an EMBL/GenBank/DDBJ whole genome shotgun (WGS) entry which is preliminary data.</text>
</comment>
<feature type="non-terminal residue" evidence="1">
    <location>
        <position position="1"/>
    </location>
</feature>
<keyword evidence="2" id="KW-1185">Reference proteome</keyword>
<dbReference type="EMBL" id="LRGB01008038">
    <property type="protein sequence ID" value="KZS00943.1"/>
    <property type="molecule type" value="Genomic_DNA"/>
</dbReference>
<name>A0A164I6V2_9CRUS</name>
<protein>
    <submittedName>
        <fullName evidence="1">Uncharacterized protein</fullName>
    </submittedName>
</protein>